<dbReference type="EMBL" id="CAXAMN010022673">
    <property type="protein sequence ID" value="CAK9071802.1"/>
    <property type="molecule type" value="Genomic_DNA"/>
</dbReference>
<dbReference type="Proteomes" id="UP001642484">
    <property type="component" value="Unassembled WGS sequence"/>
</dbReference>
<reference evidence="2 3" key="1">
    <citation type="submission" date="2024-02" db="EMBL/GenBank/DDBJ databases">
        <authorList>
            <person name="Chen Y."/>
            <person name="Shah S."/>
            <person name="Dougan E. K."/>
            <person name="Thang M."/>
            <person name="Chan C."/>
        </authorList>
    </citation>
    <scope>NUCLEOTIDE SEQUENCE [LARGE SCALE GENOMIC DNA]</scope>
</reference>
<evidence type="ECO:0000313" key="3">
    <source>
        <dbReference type="Proteomes" id="UP001642484"/>
    </source>
</evidence>
<comment type="caution">
    <text evidence="2">The sequence shown here is derived from an EMBL/GenBank/DDBJ whole genome shotgun (WGS) entry which is preliminary data.</text>
</comment>
<name>A0ABP0P6Y1_9DINO</name>
<feature type="region of interest" description="Disordered" evidence="1">
    <location>
        <begin position="529"/>
        <end position="549"/>
    </location>
</feature>
<feature type="compositionally biased region" description="Pro residues" evidence="1">
    <location>
        <begin position="937"/>
        <end position="966"/>
    </location>
</feature>
<feature type="compositionally biased region" description="Basic and acidic residues" evidence="1">
    <location>
        <begin position="974"/>
        <end position="984"/>
    </location>
</feature>
<sequence length="984" mass="108011">MVAGKGLLDVDGLQLLDDGFQTCQALKRLQREYEANVDASCVWPQNLVEVFTNGLPMDFRTYGDVYERETHIAYQTLRHDEAQNKFRPSSIWQKVNVVERYAKKLPGRDMSKVTAAMMEVFGKSKRPTINRWVRAHNNLHSEVVTWLETCKNLPDSYVFDNQFLLGPGPQKLAPGDAVVALTLLKKMREDGKAINPDGFKGQICSPLLVKASWVKSMKSQFGTSCTESPAFHRVRLNLETLAGLRDILGCMQSNVPLHGHGSSEEAAGIAECRTLWLEFRKAKRSGKTTETQPSNPQEDATDAIMEDAAGTMIIGEGEASAEAEKPLDPLEQEARTEAQKHGSHIHRFNGKDAVKQLEQKLPQYLLPSQRAAFMVDAPTSRAKIPLAALTSIYEMTAKHENFSVLVQCGGRLEFLAALQNKMQQLWPSANIYVTVVNNGNEAQSSRRRSKFALVMHRGKLQPAVPSSVPALRGKAKSYEGLRQRCLHLQCKLRTEEDRKRAEELKSKAEMDPNLAAALARCEICDDDDEEKVPNDEAQSEEECEAMGAEEKDGQRDFITDIFTFSHSTSYYLAFYQQLLNCDNSVITVVMTSTSHPASAVAARMLGQEVFVVTFQSSEHSIAHGVELQDVIFRTRFLETKGVTKGKQSCGLSKLVGFSCPCHLQKLLLHWNPAGSVQQKRSLTSQGLQIIEGPNLTAEEQLVRLSEVSVPSGDGFGGVDISHTFLDARVPKLLSKELTEHSLALQVQEGCGRGLVTLRPLHEGEKIVVATSAKFSSMSTLLQWLRLPGHSALADGVLGIGGVIFDEAQPPQTLFCVLLGASYYCQHYAGIRARPNCQFVCDTSAGFSSNLVFLQVRTHNGAGIARNSPLVCSYGRDYDLTVKPSTDNDDRVKRFNGALEEFFAKPLDSTGSEKNVDAKGWSQSETAGRDGGTVPGKTPGPLPLPAPEGPADPVPKPSPPTPKPAPPTGEGAAPKVEDGQASRWK</sequence>
<accession>A0ABP0P6Y1</accession>
<proteinExistence type="predicted"/>
<keyword evidence="3" id="KW-1185">Reference proteome</keyword>
<evidence type="ECO:0000256" key="1">
    <source>
        <dbReference type="SAM" id="MobiDB-lite"/>
    </source>
</evidence>
<organism evidence="2 3">
    <name type="scientific">Durusdinium trenchii</name>
    <dbReference type="NCBI Taxonomy" id="1381693"/>
    <lineage>
        <taxon>Eukaryota</taxon>
        <taxon>Sar</taxon>
        <taxon>Alveolata</taxon>
        <taxon>Dinophyceae</taxon>
        <taxon>Suessiales</taxon>
        <taxon>Symbiodiniaceae</taxon>
        <taxon>Durusdinium</taxon>
    </lineage>
</organism>
<gene>
    <name evidence="2" type="ORF">CCMP2556_LOCUS35295</name>
</gene>
<evidence type="ECO:0000313" key="2">
    <source>
        <dbReference type="EMBL" id="CAK9071802.1"/>
    </source>
</evidence>
<protein>
    <submittedName>
        <fullName evidence="2">Uncharacterized protein</fullName>
    </submittedName>
</protein>
<feature type="region of interest" description="Disordered" evidence="1">
    <location>
        <begin position="905"/>
        <end position="984"/>
    </location>
</feature>